<keyword evidence="3" id="KW-1185">Reference proteome</keyword>
<comment type="caution">
    <text evidence="2">The sequence shown here is derived from an EMBL/GenBank/DDBJ whole genome shotgun (WGS) entry which is preliminary data.</text>
</comment>
<reference evidence="2" key="2">
    <citation type="journal article" date="2024" name="Plant">
        <title>Genomic evolution and insights into agronomic trait innovations of Sesamum species.</title>
        <authorList>
            <person name="Miao H."/>
            <person name="Wang L."/>
            <person name="Qu L."/>
            <person name="Liu H."/>
            <person name="Sun Y."/>
            <person name="Le M."/>
            <person name="Wang Q."/>
            <person name="Wei S."/>
            <person name="Zheng Y."/>
            <person name="Lin W."/>
            <person name="Duan Y."/>
            <person name="Cao H."/>
            <person name="Xiong S."/>
            <person name="Wang X."/>
            <person name="Wei L."/>
            <person name="Li C."/>
            <person name="Ma Q."/>
            <person name="Ju M."/>
            <person name="Zhao R."/>
            <person name="Li G."/>
            <person name="Mu C."/>
            <person name="Tian Q."/>
            <person name="Mei H."/>
            <person name="Zhang T."/>
            <person name="Gao T."/>
            <person name="Zhang H."/>
        </authorList>
    </citation>
    <scope>NUCLEOTIDE SEQUENCE</scope>
    <source>
        <strain evidence="2">3651</strain>
    </source>
</reference>
<dbReference type="EMBL" id="JACGWO010000004">
    <property type="protein sequence ID" value="KAK4428834.1"/>
    <property type="molecule type" value="Genomic_DNA"/>
</dbReference>
<proteinExistence type="predicted"/>
<gene>
    <name evidence="2" type="ORF">Salat_1183300</name>
</gene>
<name>A0AAE1YEU8_9LAMI</name>
<reference evidence="2" key="1">
    <citation type="submission" date="2020-06" db="EMBL/GenBank/DDBJ databases">
        <authorList>
            <person name="Li T."/>
            <person name="Hu X."/>
            <person name="Zhang T."/>
            <person name="Song X."/>
            <person name="Zhang H."/>
            <person name="Dai N."/>
            <person name="Sheng W."/>
            <person name="Hou X."/>
            <person name="Wei L."/>
        </authorList>
    </citation>
    <scope>NUCLEOTIDE SEQUENCE</scope>
    <source>
        <strain evidence="2">3651</strain>
        <tissue evidence="2">Leaf</tissue>
    </source>
</reference>
<dbReference type="Proteomes" id="UP001293254">
    <property type="component" value="Unassembled WGS sequence"/>
</dbReference>
<evidence type="ECO:0000256" key="1">
    <source>
        <dbReference type="SAM" id="MobiDB-lite"/>
    </source>
</evidence>
<organism evidence="2 3">
    <name type="scientific">Sesamum alatum</name>
    <dbReference type="NCBI Taxonomy" id="300844"/>
    <lineage>
        <taxon>Eukaryota</taxon>
        <taxon>Viridiplantae</taxon>
        <taxon>Streptophyta</taxon>
        <taxon>Embryophyta</taxon>
        <taxon>Tracheophyta</taxon>
        <taxon>Spermatophyta</taxon>
        <taxon>Magnoliopsida</taxon>
        <taxon>eudicotyledons</taxon>
        <taxon>Gunneridae</taxon>
        <taxon>Pentapetalae</taxon>
        <taxon>asterids</taxon>
        <taxon>lamiids</taxon>
        <taxon>Lamiales</taxon>
        <taxon>Pedaliaceae</taxon>
        <taxon>Sesamum</taxon>
    </lineage>
</organism>
<accession>A0AAE1YEU8</accession>
<feature type="compositionally biased region" description="Basic and acidic residues" evidence="1">
    <location>
        <begin position="9"/>
        <end position="22"/>
    </location>
</feature>
<sequence>MDASNVGTERWERTNQRVENEKNNNVADRMSLCLPPSPQWTMKMDPLNPARINSSSDTSSRMILLIMLDQLQHMIISVIQGQPSMTPPALSVSLTDVDVTVNPTMTLQRALPQDAPLKEKPEPSLP</sequence>
<evidence type="ECO:0000313" key="3">
    <source>
        <dbReference type="Proteomes" id="UP001293254"/>
    </source>
</evidence>
<feature type="region of interest" description="Disordered" evidence="1">
    <location>
        <begin position="1"/>
        <end position="31"/>
    </location>
</feature>
<protein>
    <submittedName>
        <fullName evidence="2">Uncharacterized protein</fullName>
    </submittedName>
</protein>
<dbReference type="AlphaFoldDB" id="A0AAE1YEU8"/>
<evidence type="ECO:0000313" key="2">
    <source>
        <dbReference type="EMBL" id="KAK4428834.1"/>
    </source>
</evidence>